<name>A0ABM4BDP0_HYDVU</name>
<dbReference type="GeneID" id="100206659"/>
<reference evidence="1" key="1">
    <citation type="submission" date="2025-05" db="UniProtKB">
        <authorList>
            <consortium name="RefSeq"/>
        </authorList>
    </citation>
    <scope>NUCLEOTIDE SEQUENCE [LARGE SCALE GENOMIC DNA]</scope>
</reference>
<dbReference type="InterPro" id="IPR019311">
    <property type="entry name" value="Fy-3"/>
</dbReference>
<accession>A0ABM4BDP0</accession>
<reference evidence="2" key="2">
    <citation type="submission" date="2025-08" db="UniProtKB">
        <authorList>
            <consortium name="RefSeq"/>
        </authorList>
    </citation>
    <scope>IDENTIFICATION</scope>
</reference>
<sequence>MDNELNSPSELGESISYPSTEEKFIFFYNFNGYQNKLMVNVKIPLKSVYEFGYRIIESHSIPCYLEEELIQSLDLFVQQKTKDLWDSTFSKMISNVQNSEEHYKLIQDWVKVFLKVNETNECDDLQSSWASVYHSLIHSPALEQLLQLEHNFALAIKELNKQKDCQIEDLNERHVAEMEQMISNVGNTRNDSDVNDLAAKQLDESQILETFWSNALLELKGTQKHEYKHWVQTVHDNIVNDRPLSRTRRISSESLNNFELPNQSEVHMEESFTIYLGNQIKSMHNIRLVCRDVMDYCQCKTSFIGDSMVLQPQRLQTAMTLYSESLSGLILLVDDRLTARTGIKKKFDLVCNESSDFHFTEIDKQLSVIEETLKSYHLSSSTSELNKTTKNKNLLQTGDFYITKHSNLAEVHAVFHLVCDDSVISGSLNSRHPIMIGLRNILLVAARHSINNLIVPLLLVHEMGENFTVQWCMKRAELIFKCVKGFMMEGLSWDGQDSKTVQFVVPPGISEELFLAFSNMLPNIFRVSTTLNLSNI</sequence>
<dbReference type="RefSeq" id="XP_065647045.1">
    <property type="nucleotide sequence ID" value="XM_065790973.1"/>
</dbReference>
<evidence type="ECO:0000313" key="1">
    <source>
        <dbReference type="Proteomes" id="UP001652625"/>
    </source>
</evidence>
<proteinExistence type="predicted"/>
<dbReference type="PANTHER" id="PTHR16525:SF0">
    <property type="entry name" value="PROTEIN C12ORF4"/>
    <property type="match status" value="1"/>
</dbReference>
<dbReference type="Proteomes" id="UP001652625">
    <property type="component" value="Chromosome 02"/>
</dbReference>
<evidence type="ECO:0000313" key="2">
    <source>
        <dbReference type="RefSeq" id="XP_065647045.1"/>
    </source>
</evidence>
<dbReference type="PANTHER" id="PTHR16525">
    <property type="entry name" value="PROTEIN C12ORF4"/>
    <property type="match status" value="1"/>
</dbReference>
<protein>
    <submittedName>
        <fullName evidence="2">Ferry endosomal RAB5 effector complex subunit 3 isoform X4</fullName>
    </submittedName>
</protein>
<gene>
    <name evidence="2" type="primary">LOC100206659</name>
</gene>
<keyword evidence="1" id="KW-1185">Reference proteome</keyword>
<dbReference type="Pfam" id="PF10154">
    <property type="entry name" value="Fy-3"/>
    <property type="match status" value="1"/>
</dbReference>
<organism evidence="1 2">
    <name type="scientific">Hydra vulgaris</name>
    <name type="common">Hydra</name>
    <name type="synonym">Hydra attenuata</name>
    <dbReference type="NCBI Taxonomy" id="6087"/>
    <lineage>
        <taxon>Eukaryota</taxon>
        <taxon>Metazoa</taxon>
        <taxon>Cnidaria</taxon>
        <taxon>Hydrozoa</taxon>
        <taxon>Hydroidolina</taxon>
        <taxon>Anthoathecata</taxon>
        <taxon>Aplanulata</taxon>
        <taxon>Hydridae</taxon>
        <taxon>Hydra</taxon>
    </lineage>
</organism>